<evidence type="ECO:0000313" key="16">
    <source>
        <dbReference type="Proteomes" id="UP000050378"/>
    </source>
</evidence>
<feature type="domain" description="FAD-binding PCMH-type" evidence="14">
    <location>
        <begin position="48"/>
        <end position="281"/>
    </location>
</feature>
<dbReference type="GO" id="GO:0004458">
    <property type="term" value="F:D-lactate dehydrogenase (cytochrome) activity"/>
    <property type="evidence" value="ECO:0007669"/>
    <property type="project" value="TreeGrafter"/>
</dbReference>
<protein>
    <recommendedName>
        <fullName evidence="12">D-2-hydroxyglutarate dehydrogenase</fullName>
        <ecNumber evidence="9">1.1.99.39</ecNumber>
    </recommendedName>
</protein>
<dbReference type="InterPro" id="IPR016171">
    <property type="entry name" value="Vanillyl_alc_oxidase_C-sub2"/>
</dbReference>
<keyword evidence="4" id="KW-0479">Metal-binding</keyword>
<dbReference type="InterPro" id="IPR016169">
    <property type="entry name" value="FAD-bd_PCMH_sub2"/>
</dbReference>
<evidence type="ECO:0000256" key="2">
    <source>
        <dbReference type="ARBA" id="ARBA00022485"/>
    </source>
</evidence>
<dbReference type="SUPFAM" id="SSF56176">
    <property type="entry name" value="FAD-binding/transporter-associated domain-like"/>
    <property type="match status" value="1"/>
</dbReference>
<dbReference type="FunFam" id="3.30.70.2740:FF:000003">
    <property type="entry name" value="Oxidoreductase, FAD-binding, putative"/>
    <property type="match status" value="1"/>
</dbReference>
<dbReference type="GO" id="GO:0046872">
    <property type="term" value="F:metal ion binding"/>
    <property type="evidence" value="ECO:0007669"/>
    <property type="project" value="UniProtKB-KW"/>
</dbReference>
<dbReference type="InterPro" id="IPR016167">
    <property type="entry name" value="FAD-bd_PCMH_sub1"/>
</dbReference>
<comment type="caution">
    <text evidence="15">The sequence shown here is derived from an EMBL/GenBank/DDBJ whole genome shotgun (WGS) entry which is preliminary data.</text>
</comment>
<dbReference type="EMBL" id="LJTC01000008">
    <property type="protein sequence ID" value="KPM82883.1"/>
    <property type="molecule type" value="Genomic_DNA"/>
</dbReference>
<dbReference type="SUPFAM" id="SSF46548">
    <property type="entry name" value="alpha-helical ferredoxin"/>
    <property type="match status" value="1"/>
</dbReference>
<dbReference type="PROSITE" id="PS00198">
    <property type="entry name" value="4FE4S_FER_1"/>
    <property type="match status" value="1"/>
</dbReference>
<dbReference type="OrthoDB" id="9811557at2"/>
<keyword evidence="2" id="KW-0004">4Fe-4S</keyword>
<accession>A0A0P7D3L2</accession>
<evidence type="ECO:0000259" key="14">
    <source>
        <dbReference type="PROSITE" id="PS51387"/>
    </source>
</evidence>
<evidence type="ECO:0000256" key="10">
    <source>
        <dbReference type="ARBA" id="ARBA00051291"/>
    </source>
</evidence>
<dbReference type="EC" id="1.1.99.39" evidence="9"/>
<evidence type="ECO:0000259" key="13">
    <source>
        <dbReference type="PROSITE" id="PS51379"/>
    </source>
</evidence>
<comment type="cofactor">
    <cofactor evidence="1">
        <name>FAD</name>
        <dbReference type="ChEBI" id="CHEBI:57692"/>
    </cofactor>
</comment>
<evidence type="ECO:0000256" key="8">
    <source>
        <dbReference type="ARBA" id="ARBA00023014"/>
    </source>
</evidence>
<dbReference type="Pfam" id="PF02913">
    <property type="entry name" value="FAD-oxidase_C"/>
    <property type="match status" value="1"/>
</dbReference>
<dbReference type="InterPro" id="IPR017896">
    <property type="entry name" value="4Fe4S_Fe-S-bd"/>
</dbReference>
<dbReference type="Pfam" id="PF13183">
    <property type="entry name" value="Fer4_8"/>
    <property type="match status" value="1"/>
</dbReference>
<dbReference type="PROSITE" id="PS51387">
    <property type="entry name" value="FAD_PCMH"/>
    <property type="match status" value="1"/>
</dbReference>
<dbReference type="Proteomes" id="UP000050378">
    <property type="component" value="Unassembled WGS sequence"/>
</dbReference>
<evidence type="ECO:0000313" key="15">
    <source>
        <dbReference type="EMBL" id="KPM82883.1"/>
    </source>
</evidence>
<dbReference type="Gene3D" id="3.30.70.2740">
    <property type="match status" value="1"/>
</dbReference>
<dbReference type="Pfam" id="PF01565">
    <property type="entry name" value="FAD_binding_4"/>
    <property type="match status" value="1"/>
</dbReference>
<dbReference type="GO" id="GO:0071949">
    <property type="term" value="F:FAD binding"/>
    <property type="evidence" value="ECO:0007669"/>
    <property type="project" value="InterPro"/>
</dbReference>
<evidence type="ECO:0000256" key="11">
    <source>
        <dbReference type="ARBA" id="ARBA00060924"/>
    </source>
</evidence>
<dbReference type="InterPro" id="IPR036318">
    <property type="entry name" value="FAD-bd_PCMH-like_sf"/>
</dbReference>
<dbReference type="InterPro" id="IPR006094">
    <property type="entry name" value="Oxid_FAD_bind_N"/>
</dbReference>
<evidence type="ECO:0000256" key="5">
    <source>
        <dbReference type="ARBA" id="ARBA00022827"/>
    </source>
</evidence>
<dbReference type="PANTHER" id="PTHR11748">
    <property type="entry name" value="D-LACTATE DEHYDROGENASE"/>
    <property type="match status" value="1"/>
</dbReference>
<evidence type="ECO:0000256" key="9">
    <source>
        <dbReference type="ARBA" id="ARBA00039003"/>
    </source>
</evidence>
<evidence type="ECO:0000256" key="7">
    <source>
        <dbReference type="ARBA" id="ARBA00023004"/>
    </source>
</evidence>
<dbReference type="AlphaFoldDB" id="A0A0P7D3L2"/>
<evidence type="ECO:0000256" key="3">
    <source>
        <dbReference type="ARBA" id="ARBA00022630"/>
    </source>
</evidence>
<name>A0A0P7D3L2_9GAMM</name>
<evidence type="ECO:0000256" key="1">
    <source>
        <dbReference type="ARBA" id="ARBA00001974"/>
    </source>
</evidence>
<feature type="domain" description="4Fe-4S ferredoxin-type" evidence="13">
    <location>
        <begin position="662"/>
        <end position="693"/>
    </location>
</feature>
<dbReference type="InterPro" id="IPR017900">
    <property type="entry name" value="4Fe4S_Fe_S_CS"/>
</dbReference>
<keyword evidence="6" id="KW-0560">Oxidoreductase</keyword>
<organism evidence="15 16">
    <name type="scientific">Pseudoalteromonas lipolytica</name>
    <dbReference type="NCBI Taxonomy" id="570156"/>
    <lineage>
        <taxon>Bacteria</taxon>
        <taxon>Pseudomonadati</taxon>
        <taxon>Pseudomonadota</taxon>
        <taxon>Gammaproteobacteria</taxon>
        <taxon>Alteromonadales</taxon>
        <taxon>Pseudoalteromonadaceae</taxon>
        <taxon>Pseudoalteromonas</taxon>
    </lineage>
</organism>
<reference evidence="15 16" key="1">
    <citation type="submission" date="2015-09" db="EMBL/GenBank/DDBJ databases">
        <title>Draft Genome Sequence of Pseudoalteromonas lipolytica UCD-48B.</title>
        <authorList>
            <person name="Krusor M."/>
            <person name="Coil D.A."/>
            <person name="Lang J.M."/>
            <person name="Eisen J.A."/>
            <person name="Alexiev A."/>
        </authorList>
    </citation>
    <scope>NUCLEOTIDE SEQUENCE [LARGE SCALE GENOMIC DNA]</scope>
    <source>
        <strain evidence="15 16">UCD-48B</strain>
    </source>
</reference>
<dbReference type="InterPro" id="IPR016164">
    <property type="entry name" value="FAD-linked_Oxase-like_C"/>
</dbReference>
<keyword evidence="7" id="KW-0408">Iron</keyword>
<keyword evidence="3" id="KW-0285">Flavoprotein</keyword>
<evidence type="ECO:0000256" key="4">
    <source>
        <dbReference type="ARBA" id="ARBA00022723"/>
    </source>
</evidence>
<sequence>MIATISQQQATTELVSNYLDTIQKQGFSGDTDASFSTRLSLSTDNSVYQQVPQGVIFPKSAKDIQLAMQIASRDPFLSLTFGPRGGGTGTNGQSLTPGIVVDLSRYMREILEINVEENWVRVQTGVIKDQLNDFLRPYGFFFAPDLSTSNRATIGGMINTDASGQGSLVYGKTSDHVLGLTTYLVDGTEMSTTPMPIEKAKVIAEQNTTVGKLYKTVLDIGLENRDAILEKFPRLNRFLTGYDLEHIFSDDLQTFDMSRLITGSEGSLGIVTEAKLNITPIAEFKTLINIKYDSFDSALRHSPFLVAANATSVETVDSKVLNLAREDIIWHSVSDLITDVENKDMQGLNMVEFNAVSPEDIKDKVDTLCKLLDECVEKQTNGVIGYQLTNDKADILKIYAMRKKSVGLLGNVKGSQKPLAFAEDTAVPPENLADFIVEFRELLDNHNLQYGMFGHVDAGVLHVRPALDMCDPEQEKLLRHISDEVVKLTAKYGGLMWGEHGKGYRSEYGPEFFGEHLFTQLRKIKAAFDPNNRVNPGKICTPIESKDSLVSVDDQKRAWFDKEISIDVKTEFNNAITCNGNGLCFNYDEKSPMCPSYKVTGDRRYSPKGRASLMREWLRLQESENIDLLNVEKELVNGEVITWWERYQHSRDKKKGVYDFSHEVKESMDECLACKACTTACPIKVDVPTFRSRFLNFYHSYYARPAKDYLVAGIEQTAPVMAKFAKVVNPIVNTKLVSGLIKNTIGYVDTPSLSVPQLSKRISKDQQFNFELLNSLSKEQQAEYVLIVQDPFTSFYEAELVESFIKVIKALGKKPMLLPFKPNGKAQHVKGFLNEFKTTAKNAAEFLNSLSEINAPLVGLDASLVMCYRDEYVSILKENRGDFKVELAHEWLQTQSFKQVTLATTTSSPFKLLSHCTETTAMPNASKVWQTIFADLNLQLETTSTGCCGMAGTYGHEKQNQENSRALYEMSWQPIISSNEPETILATGFSCRSQVKRYEKFKPKHPLQLIAELL</sequence>
<dbReference type="Gene3D" id="3.30.43.10">
    <property type="entry name" value="Uridine Diphospho-n-acetylenolpyruvylglucosamine Reductase, domain 2"/>
    <property type="match status" value="1"/>
</dbReference>
<dbReference type="PANTHER" id="PTHR11748:SF119">
    <property type="entry name" value="D-2-HYDROXYGLUTARATE DEHYDROGENASE"/>
    <property type="match status" value="1"/>
</dbReference>
<comment type="similarity">
    <text evidence="11">In the N-terminal section; belongs to the FAD-binding oxidoreductase/transferase type 4 family.</text>
</comment>
<dbReference type="GO" id="GO:0008720">
    <property type="term" value="F:D-lactate dehydrogenase (NAD+) activity"/>
    <property type="evidence" value="ECO:0007669"/>
    <property type="project" value="TreeGrafter"/>
</dbReference>
<dbReference type="InterPro" id="IPR004113">
    <property type="entry name" value="FAD-bd_oxidored_4_C"/>
</dbReference>
<gene>
    <name evidence="15" type="ORF">AOG27_12350</name>
</gene>
<keyword evidence="8" id="KW-0411">Iron-sulfur</keyword>
<dbReference type="Gene3D" id="1.10.45.10">
    <property type="entry name" value="Vanillyl-alcohol Oxidase, Chain A, domain 4"/>
    <property type="match status" value="1"/>
</dbReference>
<dbReference type="GO" id="GO:1903457">
    <property type="term" value="P:lactate catabolic process"/>
    <property type="evidence" value="ECO:0007669"/>
    <property type="project" value="TreeGrafter"/>
</dbReference>
<dbReference type="STRING" id="570156.AOG27_12350"/>
<dbReference type="RefSeq" id="WP_054553330.1">
    <property type="nucleotide sequence ID" value="NZ_LJTC01000008.1"/>
</dbReference>
<evidence type="ECO:0000256" key="6">
    <source>
        <dbReference type="ARBA" id="ARBA00023002"/>
    </source>
</evidence>
<dbReference type="GO" id="GO:0051990">
    <property type="term" value="F:(R)-2-hydroxyglutarate dehydrogenase activity"/>
    <property type="evidence" value="ECO:0007669"/>
    <property type="project" value="UniProtKB-EC"/>
</dbReference>
<dbReference type="PROSITE" id="PS51379">
    <property type="entry name" value="4FE4S_FER_2"/>
    <property type="match status" value="1"/>
</dbReference>
<keyword evidence="5" id="KW-0274">FAD</keyword>
<dbReference type="InterPro" id="IPR016166">
    <property type="entry name" value="FAD-bd_PCMH"/>
</dbReference>
<proteinExistence type="inferred from homology"/>
<dbReference type="PATRIC" id="fig|570156.3.peg.3565"/>
<dbReference type="SUPFAM" id="SSF55103">
    <property type="entry name" value="FAD-linked oxidases, C-terminal domain"/>
    <property type="match status" value="1"/>
</dbReference>
<comment type="catalytic activity">
    <reaction evidence="10">
        <text>(R)-2-hydroxyglutarate + A = 2-oxoglutarate + AH2</text>
        <dbReference type="Rhea" id="RHEA:38295"/>
        <dbReference type="ChEBI" id="CHEBI:13193"/>
        <dbReference type="ChEBI" id="CHEBI:15801"/>
        <dbReference type="ChEBI" id="CHEBI:16810"/>
        <dbReference type="ChEBI" id="CHEBI:17499"/>
        <dbReference type="EC" id="1.1.99.39"/>
    </reaction>
    <physiologicalReaction direction="left-to-right" evidence="10">
        <dbReference type="Rhea" id="RHEA:38296"/>
    </physiologicalReaction>
</comment>
<dbReference type="Gene3D" id="3.30.465.10">
    <property type="match status" value="1"/>
</dbReference>
<evidence type="ECO:0000256" key="12">
    <source>
        <dbReference type="ARBA" id="ARBA00067680"/>
    </source>
</evidence>
<dbReference type="GO" id="GO:0051539">
    <property type="term" value="F:4 iron, 4 sulfur cluster binding"/>
    <property type="evidence" value="ECO:0007669"/>
    <property type="project" value="UniProtKB-KW"/>
</dbReference>